<keyword evidence="2" id="KW-1185">Reference proteome</keyword>
<protein>
    <submittedName>
        <fullName evidence="1">Uncharacterized protein</fullName>
    </submittedName>
</protein>
<accession>A0AAQ3N567</accession>
<organism evidence="1 2">
    <name type="scientific">Vigna mungo</name>
    <name type="common">Black gram</name>
    <name type="synonym">Phaseolus mungo</name>
    <dbReference type="NCBI Taxonomy" id="3915"/>
    <lineage>
        <taxon>Eukaryota</taxon>
        <taxon>Viridiplantae</taxon>
        <taxon>Streptophyta</taxon>
        <taxon>Embryophyta</taxon>
        <taxon>Tracheophyta</taxon>
        <taxon>Spermatophyta</taxon>
        <taxon>Magnoliopsida</taxon>
        <taxon>eudicotyledons</taxon>
        <taxon>Gunneridae</taxon>
        <taxon>Pentapetalae</taxon>
        <taxon>rosids</taxon>
        <taxon>fabids</taxon>
        <taxon>Fabales</taxon>
        <taxon>Fabaceae</taxon>
        <taxon>Papilionoideae</taxon>
        <taxon>50 kb inversion clade</taxon>
        <taxon>NPAAA clade</taxon>
        <taxon>indigoferoid/millettioid clade</taxon>
        <taxon>Phaseoleae</taxon>
        <taxon>Vigna</taxon>
    </lineage>
</organism>
<dbReference type="AlphaFoldDB" id="A0AAQ3N567"/>
<dbReference type="EMBL" id="CP144694">
    <property type="protein sequence ID" value="WVZ02620.1"/>
    <property type="molecule type" value="Genomic_DNA"/>
</dbReference>
<evidence type="ECO:0000313" key="1">
    <source>
        <dbReference type="EMBL" id="WVZ02620.1"/>
    </source>
</evidence>
<reference evidence="1 2" key="1">
    <citation type="journal article" date="2023" name="Life. Sci Alliance">
        <title>Evolutionary insights into 3D genome organization and epigenetic landscape of Vigna mungo.</title>
        <authorList>
            <person name="Junaid A."/>
            <person name="Singh B."/>
            <person name="Bhatia S."/>
        </authorList>
    </citation>
    <scope>NUCLEOTIDE SEQUENCE [LARGE SCALE GENOMIC DNA]</scope>
    <source>
        <strain evidence="1">Urdbean</strain>
    </source>
</reference>
<name>A0AAQ3N567_VIGMU</name>
<sequence>MASISLASALGTCLGTPYPDSLEFVLMQKQDHGDHSPTVLTLRKCLLSPLLPRRLPHSRPCPVLAQNHIFLLCQNAYNPSQGHNGRQVLLCSYHLGRNKCLIL</sequence>
<proteinExistence type="predicted"/>
<gene>
    <name evidence="1" type="ORF">V8G54_023426</name>
</gene>
<dbReference type="Proteomes" id="UP001374535">
    <property type="component" value="Chromosome 7"/>
</dbReference>
<evidence type="ECO:0000313" key="2">
    <source>
        <dbReference type="Proteomes" id="UP001374535"/>
    </source>
</evidence>